<keyword evidence="1" id="KW-0812">Transmembrane</keyword>
<dbReference type="eggNOG" id="ENOG502TFM4">
    <property type="taxonomic scope" value="Eukaryota"/>
</dbReference>
<dbReference type="FunCoup" id="E3LLK2">
    <property type="interactions" value="16"/>
</dbReference>
<feature type="transmembrane region" description="Helical" evidence="1">
    <location>
        <begin position="189"/>
        <end position="209"/>
    </location>
</feature>
<dbReference type="EMBL" id="DS268410">
    <property type="protein sequence ID" value="EFP00154.1"/>
    <property type="molecule type" value="Genomic_DNA"/>
</dbReference>
<organism evidence="3">
    <name type="scientific">Caenorhabditis remanei</name>
    <name type="common">Caenorhabditis vulgaris</name>
    <dbReference type="NCBI Taxonomy" id="31234"/>
    <lineage>
        <taxon>Eukaryota</taxon>
        <taxon>Metazoa</taxon>
        <taxon>Ecdysozoa</taxon>
        <taxon>Nematoda</taxon>
        <taxon>Chromadorea</taxon>
        <taxon>Rhabditida</taxon>
        <taxon>Rhabditina</taxon>
        <taxon>Rhabditomorpha</taxon>
        <taxon>Rhabditoidea</taxon>
        <taxon>Rhabditidae</taxon>
        <taxon>Peloderinae</taxon>
        <taxon>Caenorhabditis</taxon>
    </lineage>
</organism>
<protein>
    <recommendedName>
        <fullName evidence="4">G protein-coupled receptor</fullName>
    </recommendedName>
</protein>
<dbReference type="Proteomes" id="UP000008281">
    <property type="component" value="Unassembled WGS sequence"/>
</dbReference>
<keyword evidence="1" id="KW-0472">Membrane</keyword>
<dbReference type="InterPro" id="IPR053220">
    <property type="entry name" value="Nematode_rcpt-like_serp_H"/>
</dbReference>
<name>E3LLK2_CAERE</name>
<evidence type="ECO:0008006" key="4">
    <source>
        <dbReference type="Google" id="ProtNLM"/>
    </source>
</evidence>
<dbReference type="InterPro" id="IPR019422">
    <property type="entry name" value="7TM_GPCR_serpentine_rcpt_Srh"/>
</dbReference>
<keyword evidence="1" id="KW-1133">Transmembrane helix</keyword>
<dbReference type="AlphaFoldDB" id="E3LLK2"/>
<feature type="transmembrane region" description="Helical" evidence="1">
    <location>
        <begin position="260"/>
        <end position="285"/>
    </location>
</feature>
<evidence type="ECO:0000313" key="2">
    <source>
        <dbReference type="EMBL" id="EFP00154.1"/>
    </source>
</evidence>
<gene>
    <name evidence="2" type="ORF">CRE_19065</name>
</gene>
<sequence length="394" mass="46107">MLCCLFVKKIIPCFSIFVKKNFLLTHSVTHCHHFILSFISSKSETYFQKHTILMNNSMLFYFYTPRFLNDALNLMTCVEIPIHILGVYCILYKTPDSMKSVKWSMFNLLFWSVILDLGVSVLTSPFLLFPTFSGYPLGVLKYVGVSTKVQTYMIVMVYAMVGTAILTLFENRFFLMFARYHPWRRYRSIFLFINYILAAFFFIPAYFAIPEQTEALQKVFSVGLFENILSVPHSKFQVLPKLPEVILNAPLFVLATDLSLVLLSVLFMAILLVTENAVFVILLYCKMKIRTRRMSTSQYTLNLQKKFLRAIYIQVEFRFRKYILLILYFPGVHSFSDPHHSTHLHVLLCSIRSLQPSGQQHVYYSLCIPWTDIYYHCLIIPQILSKSLFWINNL</sequence>
<feature type="transmembrane region" description="Helical" evidence="1">
    <location>
        <begin position="103"/>
        <end position="129"/>
    </location>
</feature>
<dbReference type="PANTHER" id="PTHR22941">
    <property type="entry name" value="SERPENTINE RECEPTOR"/>
    <property type="match status" value="1"/>
</dbReference>
<reference evidence="2" key="1">
    <citation type="submission" date="2007-07" db="EMBL/GenBank/DDBJ databases">
        <title>PCAP assembly of the Caenorhabditis remanei genome.</title>
        <authorList>
            <consortium name="The Caenorhabditis remanei Sequencing Consortium"/>
            <person name="Wilson R.K."/>
        </authorList>
    </citation>
    <scope>NUCLEOTIDE SEQUENCE [LARGE SCALE GENOMIC DNA]</scope>
    <source>
        <strain evidence="2">PB4641</strain>
    </source>
</reference>
<dbReference type="OrthoDB" id="5859915at2759"/>
<dbReference type="InParanoid" id="E3LLK2"/>
<evidence type="ECO:0000256" key="1">
    <source>
        <dbReference type="SAM" id="Phobius"/>
    </source>
</evidence>
<dbReference type="Pfam" id="PF10318">
    <property type="entry name" value="7TM_GPCR_Srh"/>
    <property type="match status" value="1"/>
</dbReference>
<evidence type="ECO:0000313" key="3">
    <source>
        <dbReference type="Proteomes" id="UP000008281"/>
    </source>
</evidence>
<accession>E3LLK2</accession>
<keyword evidence="3" id="KW-1185">Reference proteome</keyword>
<dbReference type="HOGENOM" id="CLU_042960_1_1_1"/>
<dbReference type="PANTHER" id="PTHR22941:SF167">
    <property type="entry name" value="SERPENTINE RECEPTOR, CLASS H"/>
    <property type="match status" value="1"/>
</dbReference>
<proteinExistence type="predicted"/>
<feature type="transmembrane region" description="Helical" evidence="1">
    <location>
        <begin position="149"/>
        <end position="169"/>
    </location>
</feature>